<reference evidence="3" key="1">
    <citation type="submission" date="2021-01" db="EMBL/GenBank/DDBJ databases">
        <title>Whole genome shotgun sequence of Catellatospora methionotrophica NBRC 14553.</title>
        <authorList>
            <person name="Komaki H."/>
            <person name="Tamura T."/>
        </authorList>
    </citation>
    <scope>NUCLEOTIDE SEQUENCE</scope>
    <source>
        <strain evidence="3">NBRC 14553</strain>
    </source>
</reference>
<sequence length="124" mass="13383">MDSAFWDDLAGNLDDPEFLRAYLTESVRISTVDALINALEDARESAHLNKAELARAIGAEPAVVRRLLSATSPNPTIGTLAEVAAALGLRVRLEPMPEHERRAVTDALRSGRPTPETRARLAAA</sequence>
<evidence type="ECO:0000259" key="2">
    <source>
        <dbReference type="PROSITE" id="PS50943"/>
    </source>
</evidence>
<evidence type="ECO:0000313" key="4">
    <source>
        <dbReference type="Proteomes" id="UP000660339"/>
    </source>
</evidence>
<dbReference type="GO" id="GO:0003677">
    <property type="term" value="F:DNA binding"/>
    <property type="evidence" value="ECO:0007669"/>
    <property type="project" value="InterPro"/>
</dbReference>
<feature type="compositionally biased region" description="Basic and acidic residues" evidence="1">
    <location>
        <begin position="115"/>
        <end position="124"/>
    </location>
</feature>
<dbReference type="Pfam" id="PF13443">
    <property type="entry name" value="HTH_26"/>
    <property type="match status" value="1"/>
</dbReference>
<feature type="domain" description="HTH cro/C1-type" evidence="2">
    <location>
        <begin position="39"/>
        <end position="93"/>
    </location>
</feature>
<accession>A0A8J3LN14</accession>
<dbReference type="Gene3D" id="1.10.260.40">
    <property type="entry name" value="lambda repressor-like DNA-binding domains"/>
    <property type="match status" value="1"/>
</dbReference>
<dbReference type="RefSeq" id="WP_166383989.1">
    <property type="nucleotide sequence ID" value="NZ_BAAATT010000006.1"/>
</dbReference>
<name>A0A8J3LN14_9ACTN</name>
<gene>
    <name evidence="3" type="ORF">Cme02nite_40220</name>
</gene>
<organism evidence="3 4">
    <name type="scientific">Catellatospora methionotrophica</name>
    <dbReference type="NCBI Taxonomy" id="121620"/>
    <lineage>
        <taxon>Bacteria</taxon>
        <taxon>Bacillati</taxon>
        <taxon>Actinomycetota</taxon>
        <taxon>Actinomycetes</taxon>
        <taxon>Micromonosporales</taxon>
        <taxon>Micromonosporaceae</taxon>
        <taxon>Catellatospora</taxon>
    </lineage>
</organism>
<comment type="caution">
    <text evidence="3">The sequence shown here is derived from an EMBL/GenBank/DDBJ whole genome shotgun (WGS) entry which is preliminary data.</text>
</comment>
<evidence type="ECO:0000313" key="3">
    <source>
        <dbReference type="EMBL" id="GIG15690.1"/>
    </source>
</evidence>
<proteinExistence type="predicted"/>
<evidence type="ECO:0000256" key="1">
    <source>
        <dbReference type="SAM" id="MobiDB-lite"/>
    </source>
</evidence>
<dbReference type="PROSITE" id="PS50943">
    <property type="entry name" value="HTH_CROC1"/>
    <property type="match status" value="1"/>
</dbReference>
<dbReference type="SMART" id="SM00530">
    <property type="entry name" value="HTH_XRE"/>
    <property type="match status" value="1"/>
</dbReference>
<dbReference type="InterPro" id="IPR010982">
    <property type="entry name" value="Lambda_DNA-bd_dom_sf"/>
</dbReference>
<keyword evidence="4" id="KW-1185">Reference proteome</keyword>
<dbReference type="SUPFAM" id="SSF47413">
    <property type="entry name" value="lambda repressor-like DNA-binding domains"/>
    <property type="match status" value="1"/>
</dbReference>
<dbReference type="InterPro" id="IPR001387">
    <property type="entry name" value="Cro/C1-type_HTH"/>
</dbReference>
<dbReference type="Proteomes" id="UP000660339">
    <property type="component" value="Unassembled WGS sequence"/>
</dbReference>
<protein>
    <recommendedName>
        <fullName evidence="2">HTH cro/C1-type domain-containing protein</fullName>
    </recommendedName>
</protein>
<feature type="region of interest" description="Disordered" evidence="1">
    <location>
        <begin position="98"/>
        <end position="124"/>
    </location>
</feature>
<dbReference type="AlphaFoldDB" id="A0A8J3LN14"/>
<dbReference type="CDD" id="cd00093">
    <property type="entry name" value="HTH_XRE"/>
    <property type="match status" value="1"/>
</dbReference>
<dbReference type="EMBL" id="BONJ01000022">
    <property type="protein sequence ID" value="GIG15690.1"/>
    <property type="molecule type" value="Genomic_DNA"/>
</dbReference>